<dbReference type="PRINTS" id="PR00171">
    <property type="entry name" value="SUGRTRNSPORT"/>
</dbReference>
<evidence type="ECO:0000313" key="18">
    <source>
        <dbReference type="EMBL" id="KAK1747775.1"/>
    </source>
</evidence>
<gene>
    <name evidence="18" type="ORF">QTG54_001738</name>
</gene>
<feature type="transmembrane region" description="Helical" evidence="16">
    <location>
        <begin position="49"/>
        <end position="70"/>
    </location>
</feature>
<comment type="similarity">
    <text evidence="2">Belongs to the major facilitator superfamily. Sugar transporter (TC 2.A.1.1) family.</text>
</comment>
<comment type="subcellular location">
    <subcellularLocation>
        <location evidence="1">Membrane</location>
        <topology evidence="1">Multi-pass membrane protein</topology>
    </subcellularLocation>
</comment>
<feature type="transmembrane region" description="Helical" evidence="16">
    <location>
        <begin position="12"/>
        <end position="37"/>
    </location>
</feature>
<comment type="caution">
    <text evidence="18">The sequence shown here is derived from an EMBL/GenBank/DDBJ whole genome shotgun (WGS) entry which is preliminary data.</text>
</comment>
<keyword evidence="5 16" id="KW-0812">Transmembrane</keyword>
<keyword evidence="4" id="KW-0813">Transport</keyword>
<dbReference type="EMBL" id="JATAAI010000002">
    <property type="protein sequence ID" value="KAK1747775.1"/>
    <property type="molecule type" value="Genomic_DNA"/>
</dbReference>
<comment type="catalytic activity">
    <reaction evidence="9">
        <text>D-glucose(out) = D-glucose(in)</text>
        <dbReference type="Rhea" id="RHEA:60376"/>
        <dbReference type="ChEBI" id="CHEBI:4167"/>
    </reaction>
    <physiologicalReaction direction="left-to-right" evidence="9">
        <dbReference type="Rhea" id="RHEA:60377"/>
    </physiologicalReaction>
</comment>
<evidence type="ECO:0000256" key="1">
    <source>
        <dbReference type="ARBA" id="ARBA00004141"/>
    </source>
</evidence>
<evidence type="ECO:0000256" key="9">
    <source>
        <dbReference type="ARBA" id="ARBA00044648"/>
    </source>
</evidence>
<evidence type="ECO:0000256" key="10">
    <source>
        <dbReference type="ARBA" id="ARBA00044656"/>
    </source>
</evidence>
<name>A0AAD8YLY2_9STRA</name>
<evidence type="ECO:0000256" key="2">
    <source>
        <dbReference type="ARBA" id="ARBA00010992"/>
    </source>
</evidence>
<evidence type="ECO:0000256" key="3">
    <source>
        <dbReference type="ARBA" id="ARBA00011738"/>
    </source>
</evidence>
<keyword evidence="19" id="KW-1185">Reference proteome</keyword>
<comment type="catalytic activity">
    <reaction evidence="8">
        <text>D-galactose(in) = D-galactose(out)</text>
        <dbReference type="Rhea" id="RHEA:34915"/>
        <dbReference type="ChEBI" id="CHEBI:4139"/>
    </reaction>
    <physiologicalReaction direction="right-to-left" evidence="8">
        <dbReference type="Rhea" id="RHEA:34917"/>
    </physiologicalReaction>
</comment>
<keyword evidence="7 16" id="KW-0472">Membrane</keyword>
<feature type="transmembrane region" description="Helical" evidence="16">
    <location>
        <begin position="492"/>
        <end position="512"/>
    </location>
</feature>
<feature type="transmembrane region" description="Helical" evidence="16">
    <location>
        <begin position="378"/>
        <end position="397"/>
    </location>
</feature>
<feature type="compositionally biased region" description="Low complexity" evidence="15">
    <location>
        <begin position="263"/>
        <end position="272"/>
    </location>
</feature>
<dbReference type="PROSITE" id="PS00216">
    <property type="entry name" value="SUGAR_TRANSPORT_1"/>
    <property type="match status" value="1"/>
</dbReference>
<evidence type="ECO:0000256" key="7">
    <source>
        <dbReference type="ARBA" id="ARBA00023136"/>
    </source>
</evidence>
<evidence type="ECO:0000256" key="12">
    <source>
        <dbReference type="ARBA" id="ARBA00044668"/>
    </source>
</evidence>
<evidence type="ECO:0000256" key="4">
    <source>
        <dbReference type="ARBA" id="ARBA00022448"/>
    </source>
</evidence>
<proteinExistence type="inferred from homology"/>
<dbReference type="InterPro" id="IPR036259">
    <property type="entry name" value="MFS_trans_sf"/>
</dbReference>
<dbReference type="PANTHER" id="PTHR48020">
    <property type="entry name" value="PROTON MYO-INOSITOL COTRANSPORTER"/>
    <property type="match status" value="1"/>
</dbReference>
<dbReference type="InterPro" id="IPR003663">
    <property type="entry name" value="Sugar/inositol_transpt"/>
</dbReference>
<feature type="region of interest" description="Disordered" evidence="15">
    <location>
        <begin position="240"/>
        <end position="272"/>
    </location>
</feature>
<dbReference type="PANTHER" id="PTHR48020:SF12">
    <property type="entry name" value="PROTON MYO-INOSITOL COTRANSPORTER"/>
    <property type="match status" value="1"/>
</dbReference>
<keyword evidence="6 16" id="KW-1133">Transmembrane helix</keyword>
<evidence type="ECO:0000256" key="11">
    <source>
        <dbReference type="ARBA" id="ARBA00044662"/>
    </source>
</evidence>
<evidence type="ECO:0000256" key="15">
    <source>
        <dbReference type="SAM" id="MobiDB-lite"/>
    </source>
</evidence>
<dbReference type="InterPro" id="IPR005828">
    <property type="entry name" value="MFS_sugar_transport-like"/>
</dbReference>
<protein>
    <recommendedName>
        <fullName evidence="14">Hexose transporter 1</fullName>
    </recommendedName>
</protein>
<dbReference type="AlphaFoldDB" id="A0AAD8YLY2"/>
<evidence type="ECO:0000256" key="14">
    <source>
        <dbReference type="ARBA" id="ARBA00044780"/>
    </source>
</evidence>
<feature type="transmembrane region" description="Helical" evidence="16">
    <location>
        <begin position="524"/>
        <end position="542"/>
    </location>
</feature>
<dbReference type="PROSITE" id="PS50850">
    <property type="entry name" value="MFS"/>
    <property type="match status" value="1"/>
</dbReference>
<evidence type="ECO:0000256" key="6">
    <source>
        <dbReference type="ARBA" id="ARBA00022989"/>
    </source>
</evidence>
<keyword evidence="18" id="KW-0762">Sugar transport</keyword>
<evidence type="ECO:0000256" key="13">
    <source>
        <dbReference type="ARBA" id="ARBA00044710"/>
    </source>
</evidence>
<evidence type="ECO:0000256" key="5">
    <source>
        <dbReference type="ARBA" id="ARBA00022692"/>
    </source>
</evidence>
<dbReference type="GO" id="GO:0022857">
    <property type="term" value="F:transmembrane transporter activity"/>
    <property type="evidence" value="ECO:0007669"/>
    <property type="project" value="InterPro"/>
</dbReference>
<dbReference type="InterPro" id="IPR005829">
    <property type="entry name" value="Sugar_transporter_CS"/>
</dbReference>
<feature type="transmembrane region" description="Helical" evidence="16">
    <location>
        <begin position="459"/>
        <end position="480"/>
    </location>
</feature>
<accession>A0AAD8YLY2</accession>
<feature type="compositionally biased region" description="Polar residues" evidence="15">
    <location>
        <begin position="596"/>
        <end position="617"/>
    </location>
</feature>
<evidence type="ECO:0000313" key="19">
    <source>
        <dbReference type="Proteomes" id="UP001224775"/>
    </source>
</evidence>
<organism evidence="18 19">
    <name type="scientific">Skeletonema marinoi</name>
    <dbReference type="NCBI Taxonomy" id="267567"/>
    <lineage>
        <taxon>Eukaryota</taxon>
        <taxon>Sar</taxon>
        <taxon>Stramenopiles</taxon>
        <taxon>Ochrophyta</taxon>
        <taxon>Bacillariophyta</taxon>
        <taxon>Coscinodiscophyceae</taxon>
        <taxon>Thalassiosirophycidae</taxon>
        <taxon>Thalassiosirales</taxon>
        <taxon>Skeletonemataceae</taxon>
        <taxon>Skeletonema</taxon>
        <taxon>Skeletonema marinoi-dohrnii complex</taxon>
    </lineage>
</organism>
<feature type="transmembrane region" description="Helical" evidence="16">
    <location>
        <begin position="167"/>
        <end position="188"/>
    </location>
</feature>
<dbReference type="GO" id="GO:0016020">
    <property type="term" value="C:membrane"/>
    <property type="evidence" value="ECO:0007669"/>
    <property type="project" value="UniProtKB-SubCell"/>
</dbReference>
<comment type="catalytic activity">
    <reaction evidence="13">
        <text>D-fructose(out) = D-fructose(in)</text>
        <dbReference type="Rhea" id="RHEA:60372"/>
        <dbReference type="ChEBI" id="CHEBI:37721"/>
    </reaction>
    <physiologicalReaction direction="left-to-right" evidence="13">
        <dbReference type="Rhea" id="RHEA:60373"/>
    </physiologicalReaction>
</comment>
<comment type="catalytic activity">
    <reaction evidence="10">
        <text>D-xylose(out) = D-xylose(in)</text>
        <dbReference type="Rhea" id="RHEA:78427"/>
        <dbReference type="ChEBI" id="CHEBI:53455"/>
    </reaction>
    <physiologicalReaction direction="left-to-right" evidence="10">
        <dbReference type="Rhea" id="RHEA:78428"/>
    </physiologicalReaction>
</comment>
<sequence length="627" mass="68071">MKTFYIQAILTASIGGILYGYDMGVISGALPSLAAYFQLNSTQQEWVVALLYFGGGVGAATGGFICDLFGRKRAILVTDVMFGFGAFLLFIAQSVSAIMVGRCVVGWAVAVSAIADVAYLHEISSVWEEKDDRELQGQGGNSNIATNQMIRQNSQSSSSAGGRGSVVSVNEACISLGFLMAYGVAYSLGESNNSEEWRSMFAFGGLLAIIQFFGMMLMPESPVWLQNQGRISEANASRNKIRGSMHASSSSTVEVEMHPTTPPSSGQSSTFTPEEFMLSPSSNNATNCIMGMVIRLYRIPRSIKNHCKRLTQEMFVPYKRQCIISFFLATSQQFCGHPSVLNFSAEIFSILNGSILSSGNDNTMGTEEQDVDLTPMELTVGIGILKFLTTIVVILFVERVGRRPLLLSGMMVILISLTFLIIGFSGYGEIDIQQQQQLQQQEQQIDSISSSIKSNLGIIGIYGVAVGYAMSFGPLTWLITSELFPSLIRGRALGFATVVTYVAAGIVSRTFLSLQNDIGLSKCFSLYWIATIVAIVFVWLGVPETGNERSVDEINRDLDCMWVWGGRRAATVTDSSWRSLRSYGSWGLSPDDNHTDGISPSPSSDEVVTETEATSAGLSPRRSSSSR</sequence>
<evidence type="ECO:0000259" key="17">
    <source>
        <dbReference type="PROSITE" id="PS50850"/>
    </source>
</evidence>
<reference evidence="18" key="1">
    <citation type="submission" date="2023-06" db="EMBL/GenBank/DDBJ databases">
        <title>Survivors Of The Sea: Transcriptome response of Skeletonema marinoi to long-term dormancy.</title>
        <authorList>
            <person name="Pinder M.I.M."/>
            <person name="Kourtchenko O."/>
            <person name="Robertson E.K."/>
            <person name="Larsson T."/>
            <person name="Maumus F."/>
            <person name="Osuna-Cruz C.M."/>
            <person name="Vancaester E."/>
            <person name="Stenow R."/>
            <person name="Vandepoele K."/>
            <person name="Ploug H."/>
            <person name="Bruchert V."/>
            <person name="Godhe A."/>
            <person name="Topel M."/>
        </authorList>
    </citation>
    <scope>NUCLEOTIDE SEQUENCE</scope>
    <source>
        <strain evidence="18">R05AC</strain>
    </source>
</reference>
<feature type="transmembrane region" description="Helical" evidence="16">
    <location>
        <begin position="200"/>
        <end position="218"/>
    </location>
</feature>
<dbReference type="Gene3D" id="1.20.1250.20">
    <property type="entry name" value="MFS general substrate transporter like domains"/>
    <property type="match status" value="2"/>
</dbReference>
<dbReference type="Proteomes" id="UP001224775">
    <property type="component" value="Unassembled WGS sequence"/>
</dbReference>
<dbReference type="Pfam" id="PF00083">
    <property type="entry name" value="Sugar_tr"/>
    <property type="match status" value="2"/>
</dbReference>
<comment type="catalytic activity">
    <reaction evidence="12">
        <text>D-glucosamine(out) = D-glucosamine(in)</text>
        <dbReference type="Rhea" id="RHEA:78423"/>
        <dbReference type="ChEBI" id="CHEBI:58723"/>
    </reaction>
    <physiologicalReaction direction="left-to-right" evidence="12">
        <dbReference type="Rhea" id="RHEA:78424"/>
    </physiologicalReaction>
</comment>
<dbReference type="SUPFAM" id="SSF103473">
    <property type="entry name" value="MFS general substrate transporter"/>
    <property type="match status" value="1"/>
</dbReference>
<dbReference type="InterPro" id="IPR050814">
    <property type="entry name" value="Myo-inositol_Transporter"/>
</dbReference>
<feature type="transmembrane region" description="Helical" evidence="16">
    <location>
        <begin position="82"/>
        <end position="110"/>
    </location>
</feature>
<feature type="domain" description="Major facilitator superfamily (MFS) profile" evidence="17">
    <location>
        <begin position="8"/>
        <end position="546"/>
    </location>
</feature>
<comment type="subunit">
    <text evidence="3">Homodimer.</text>
</comment>
<feature type="transmembrane region" description="Helical" evidence="16">
    <location>
        <begin position="404"/>
        <end position="424"/>
    </location>
</feature>
<dbReference type="InterPro" id="IPR020846">
    <property type="entry name" value="MFS_dom"/>
</dbReference>
<evidence type="ECO:0000256" key="16">
    <source>
        <dbReference type="SAM" id="Phobius"/>
    </source>
</evidence>
<evidence type="ECO:0000256" key="8">
    <source>
        <dbReference type="ARBA" id="ARBA00044637"/>
    </source>
</evidence>
<comment type="catalytic activity">
    <reaction evidence="11">
        <text>D-mannose(out) = D-mannose(in)</text>
        <dbReference type="Rhea" id="RHEA:78391"/>
        <dbReference type="ChEBI" id="CHEBI:4208"/>
    </reaction>
    <physiologicalReaction direction="left-to-right" evidence="11">
        <dbReference type="Rhea" id="RHEA:78392"/>
    </physiologicalReaction>
</comment>
<feature type="region of interest" description="Disordered" evidence="15">
    <location>
        <begin position="587"/>
        <end position="627"/>
    </location>
</feature>